<feature type="domain" description="CusB-like beta-barrel" evidence="4">
    <location>
        <begin position="273"/>
        <end position="314"/>
    </location>
</feature>
<dbReference type="Gene3D" id="2.40.50.100">
    <property type="match status" value="1"/>
</dbReference>
<dbReference type="GO" id="GO:0055085">
    <property type="term" value="P:transmembrane transport"/>
    <property type="evidence" value="ECO:0007669"/>
    <property type="project" value="InterPro"/>
</dbReference>
<gene>
    <name evidence="5" type="ORF">EXJ73_18505</name>
</gene>
<keyword evidence="1" id="KW-0175">Coiled coil</keyword>
<dbReference type="Gene3D" id="2.40.30.170">
    <property type="match status" value="1"/>
</dbReference>
<dbReference type="EMBL" id="SGUG01000033">
    <property type="protein sequence ID" value="MDG0864459.1"/>
    <property type="molecule type" value="Genomic_DNA"/>
</dbReference>
<dbReference type="Pfam" id="PF25917">
    <property type="entry name" value="BSH_RND"/>
    <property type="match status" value="1"/>
</dbReference>
<keyword evidence="2" id="KW-0472">Membrane</keyword>
<dbReference type="Pfam" id="PF25954">
    <property type="entry name" value="Beta-barrel_RND_2"/>
    <property type="match status" value="1"/>
</dbReference>
<organism evidence="5 6">
    <name type="scientific">Pelomonas aquatica</name>
    <dbReference type="NCBI Taxonomy" id="431058"/>
    <lineage>
        <taxon>Bacteria</taxon>
        <taxon>Pseudomonadati</taxon>
        <taxon>Pseudomonadota</taxon>
        <taxon>Betaproteobacteria</taxon>
        <taxon>Burkholderiales</taxon>
        <taxon>Sphaerotilaceae</taxon>
        <taxon>Roseateles</taxon>
    </lineage>
</organism>
<evidence type="ECO:0000313" key="5">
    <source>
        <dbReference type="EMBL" id="MDG0864459.1"/>
    </source>
</evidence>
<dbReference type="InterPro" id="IPR058792">
    <property type="entry name" value="Beta-barrel_RND_2"/>
</dbReference>
<keyword evidence="6" id="KW-1185">Reference proteome</keyword>
<evidence type="ECO:0000313" key="6">
    <source>
        <dbReference type="Proteomes" id="UP001152766"/>
    </source>
</evidence>
<proteinExistence type="predicted"/>
<dbReference type="SUPFAM" id="SSF111369">
    <property type="entry name" value="HlyD-like secretion proteins"/>
    <property type="match status" value="2"/>
</dbReference>
<reference evidence="5" key="1">
    <citation type="submission" date="2019-02" db="EMBL/GenBank/DDBJ databases">
        <title>Draft genome of the type strain Pelomonas aquatica CCUG 52575T.</title>
        <authorList>
            <person name="Gomila M."/>
            <person name="Lalucat J."/>
        </authorList>
    </citation>
    <scope>NUCLEOTIDE SEQUENCE</scope>
    <source>
        <strain evidence="5">CCUG 52575</strain>
    </source>
</reference>
<feature type="domain" description="Multidrug resistance protein MdtA-like barrel-sandwich hybrid" evidence="3">
    <location>
        <begin position="73"/>
        <end position="268"/>
    </location>
</feature>
<evidence type="ECO:0000259" key="4">
    <source>
        <dbReference type="Pfam" id="PF25954"/>
    </source>
</evidence>
<dbReference type="InterPro" id="IPR050739">
    <property type="entry name" value="MFP"/>
</dbReference>
<feature type="coiled-coil region" evidence="1">
    <location>
        <begin position="110"/>
        <end position="151"/>
    </location>
</feature>
<comment type="caution">
    <text evidence="5">The sequence shown here is derived from an EMBL/GenBank/DDBJ whole genome shotgun (WGS) entry which is preliminary data.</text>
</comment>
<dbReference type="PANTHER" id="PTHR30386">
    <property type="entry name" value="MEMBRANE FUSION SUBUNIT OF EMRAB-TOLC MULTIDRUG EFFLUX PUMP"/>
    <property type="match status" value="1"/>
</dbReference>
<name>A0A9X4LKJ0_9BURK</name>
<protein>
    <submittedName>
        <fullName evidence="5">HlyD family secretion protein</fullName>
    </submittedName>
</protein>
<dbReference type="InterPro" id="IPR058625">
    <property type="entry name" value="MdtA-like_BSH"/>
</dbReference>
<keyword evidence="2" id="KW-1133">Transmembrane helix</keyword>
<evidence type="ECO:0000256" key="2">
    <source>
        <dbReference type="SAM" id="Phobius"/>
    </source>
</evidence>
<dbReference type="Gene3D" id="1.10.287.470">
    <property type="entry name" value="Helix hairpin bin"/>
    <property type="match status" value="1"/>
</dbReference>
<dbReference type="PRINTS" id="PR01490">
    <property type="entry name" value="RTXTOXIND"/>
</dbReference>
<evidence type="ECO:0000259" key="3">
    <source>
        <dbReference type="Pfam" id="PF25917"/>
    </source>
</evidence>
<sequence>MNAPKENIALRQLTEAIPEPIKAPARKGPPVPLLVIGALLLVGGIGLGSRMWWRSQHLVETDNAFVAGRLHPVATRVAGVVTEMRMQDNAIVKAGDVLLRLDPADAAVQVERLKAQIAQADAAIATSAAQIAQAQAQAAATASQVAQAEAVLARTELDAKRSQALFGAELRATSRQELDATLAARDVARADLAARKAGANAAKEAVVAAESARQSAAAQKSATQAQLKDAQNQLGYVELRATSDGRVGKRTVEVGQRVQAGQQLAAIVEPETWIVANFKETQLARMKPGQKVHVKVDAFPGQDLLARVDSFSPASGASFALLPPDNATGNFTKIVQRVPVKLVFEPESLKALGEQAARIVPGLSVQVEVEIGE</sequence>
<keyword evidence="2" id="KW-0812">Transmembrane</keyword>
<dbReference type="Proteomes" id="UP001152766">
    <property type="component" value="Unassembled WGS sequence"/>
</dbReference>
<dbReference type="AlphaFoldDB" id="A0A9X4LKJ0"/>
<accession>A0A9X4LKJ0</accession>
<feature type="transmembrane region" description="Helical" evidence="2">
    <location>
        <begin position="31"/>
        <end position="53"/>
    </location>
</feature>
<dbReference type="PANTHER" id="PTHR30386:SF24">
    <property type="entry name" value="MULTIDRUG RESISTANCE EFFLUX PUMP"/>
    <property type="match status" value="1"/>
</dbReference>
<evidence type="ECO:0000256" key="1">
    <source>
        <dbReference type="SAM" id="Coils"/>
    </source>
</evidence>
<dbReference type="RefSeq" id="WP_268153674.1">
    <property type="nucleotide sequence ID" value="NZ_JAPPUW010000026.1"/>
</dbReference>